<dbReference type="Proteomes" id="UP000265520">
    <property type="component" value="Unassembled WGS sequence"/>
</dbReference>
<dbReference type="InterPro" id="IPR057670">
    <property type="entry name" value="SH3_retrovirus"/>
</dbReference>
<accession>A0A392QSQ3</accession>
<evidence type="ECO:0000259" key="2">
    <source>
        <dbReference type="Pfam" id="PF25597"/>
    </source>
</evidence>
<name>A0A392QSQ3_9FABA</name>
<proteinExistence type="predicted"/>
<feature type="non-terminal residue" evidence="3">
    <location>
        <position position="1"/>
    </location>
</feature>
<feature type="domain" description="Retroviral polymerase SH3-like" evidence="2">
    <location>
        <begin position="1"/>
        <end position="61"/>
    </location>
</feature>
<evidence type="ECO:0000313" key="3">
    <source>
        <dbReference type="EMBL" id="MCI27421.1"/>
    </source>
</evidence>
<reference evidence="3 4" key="1">
    <citation type="journal article" date="2018" name="Front. Plant Sci.">
        <title>Red Clover (Trifolium pratense) and Zigzag Clover (T. medium) - A Picture of Genomic Similarities and Differences.</title>
        <authorList>
            <person name="Dluhosova J."/>
            <person name="Istvanek J."/>
            <person name="Nedelnik J."/>
            <person name="Repkova J."/>
        </authorList>
    </citation>
    <scope>NUCLEOTIDE SEQUENCE [LARGE SCALE GENOMIC DNA]</scope>
    <source>
        <strain evidence="4">cv. 10/8</strain>
        <tissue evidence="3">Leaf</tissue>
    </source>
</reference>
<feature type="non-terminal residue" evidence="3">
    <location>
        <position position="174"/>
    </location>
</feature>
<sequence>YAHVPDNHRKKLDNKSIKCVHLGISDESKAYKLYNPVEKKIVISRAVVFDESKSRDWDNKQKNVNAGNEILIEDNAEETTVTDNDVPTGNNNDTPMQTVDTDVGYESTDSEDEPTEEQNISNEGARVRKPPGHLKDFVLGSEAEYEQELQNLVVYSSCEDPYSYDEACKNQVWK</sequence>
<comment type="caution">
    <text evidence="3">The sequence shown here is derived from an EMBL/GenBank/DDBJ whole genome shotgun (WGS) entry which is preliminary data.</text>
</comment>
<feature type="region of interest" description="Disordered" evidence="1">
    <location>
        <begin position="75"/>
        <end position="133"/>
    </location>
</feature>
<keyword evidence="4" id="KW-1185">Reference proteome</keyword>
<dbReference type="AlphaFoldDB" id="A0A392QSQ3"/>
<organism evidence="3 4">
    <name type="scientific">Trifolium medium</name>
    <dbReference type="NCBI Taxonomy" id="97028"/>
    <lineage>
        <taxon>Eukaryota</taxon>
        <taxon>Viridiplantae</taxon>
        <taxon>Streptophyta</taxon>
        <taxon>Embryophyta</taxon>
        <taxon>Tracheophyta</taxon>
        <taxon>Spermatophyta</taxon>
        <taxon>Magnoliopsida</taxon>
        <taxon>eudicotyledons</taxon>
        <taxon>Gunneridae</taxon>
        <taxon>Pentapetalae</taxon>
        <taxon>rosids</taxon>
        <taxon>fabids</taxon>
        <taxon>Fabales</taxon>
        <taxon>Fabaceae</taxon>
        <taxon>Papilionoideae</taxon>
        <taxon>50 kb inversion clade</taxon>
        <taxon>NPAAA clade</taxon>
        <taxon>Hologalegina</taxon>
        <taxon>IRL clade</taxon>
        <taxon>Trifolieae</taxon>
        <taxon>Trifolium</taxon>
    </lineage>
</organism>
<dbReference type="Pfam" id="PF25597">
    <property type="entry name" value="SH3_retrovirus"/>
    <property type="match status" value="1"/>
</dbReference>
<evidence type="ECO:0000313" key="4">
    <source>
        <dbReference type="Proteomes" id="UP000265520"/>
    </source>
</evidence>
<feature type="compositionally biased region" description="Polar residues" evidence="1">
    <location>
        <begin position="78"/>
        <end position="100"/>
    </location>
</feature>
<dbReference type="EMBL" id="LXQA010159199">
    <property type="protein sequence ID" value="MCI27421.1"/>
    <property type="molecule type" value="Genomic_DNA"/>
</dbReference>
<evidence type="ECO:0000256" key="1">
    <source>
        <dbReference type="SAM" id="MobiDB-lite"/>
    </source>
</evidence>
<protein>
    <recommendedName>
        <fullName evidence="2">Retroviral polymerase SH3-like domain-containing protein</fullName>
    </recommendedName>
</protein>